<dbReference type="AlphaFoldDB" id="A0A3P6A2J7"/>
<dbReference type="Gramene" id="A03p08180.2_BraZ1">
    <property type="protein sequence ID" value="A03p08180.2_BraZ1.CDS"/>
    <property type="gene ID" value="A03g08180.2_BraZ1"/>
</dbReference>
<reference evidence="3" key="1">
    <citation type="submission" date="2018-11" db="EMBL/GenBank/DDBJ databases">
        <authorList>
            <consortium name="Genoscope - CEA"/>
            <person name="William W."/>
        </authorList>
    </citation>
    <scope>NUCLEOTIDE SEQUENCE</scope>
</reference>
<dbReference type="EMBL" id="LR031572">
    <property type="protein sequence ID" value="VDC78931.1"/>
    <property type="molecule type" value="Genomic_DNA"/>
</dbReference>
<sequence length="124" mass="13990">MKNLSIFVAVVLFSSCVTSHLTSQFIDPTDDEELQWSGYAQAPSAIHKHSPNRELKECFSSYKMVTKCLMKTLTKKTTVGSEWCAMIKTLNENCKHTVFRSFRNPFVNNYVEKHCSSHGAPAPA</sequence>
<evidence type="ECO:0000313" key="3">
    <source>
        <dbReference type="EMBL" id="VDC78931.1"/>
    </source>
</evidence>
<dbReference type="Proteomes" id="UP000694005">
    <property type="component" value="Chromosome A03"/>
</dbReference>
<evidence type="ECO:0008006" key="4">
    <source>
        <dbReference type="Google" id="ProtNLM"/>
    </source>
</evidence>
<organism evidence="3">
    <name type="scientific">Brassica campestris</name>
    <name type="common">Field mustard</name>
    <dbReference type="NCBI Taxonomy" id="3711"/>
    <lineage>
        <taxon>Eukaryota</taxon>
        <taxon>Viridiplantae</taxon>
        <taxon>Streptophyta</taxon>
        <taxon>Embryophyta</taxon>
        <taxon>Tracheophyta</taxon>
        <taxon>Spermatophyta</taxon>
        <taxon>Magnoliopsida</taxon>
        <taxon>eudicotyledons</taxon>
        <taxon>Gunneridae</taxon>
        <taxon>Pentapetalae</taxon>
        <taxon>rosids</taxon>
        <taxon>malvids</taxon>
        <taxon>Brassicales</taxon>
        <taxon>Brassicaceae</taxon>
        <taxon>Brassiceae</taxon>
        <taxon>Brassica</taxon>
    </lineage>
</organism>
<evidence type="ECO:0000256" key="1">
    <source>
        <dbReference type="SAM" id="SignalP"/>
    </source>
</evidence>
<feature type="chain" id="PRO_5039861446" description="Prolamin-like domain-containing protein" evidence="1">
    <location>
        <begin position="20"/>
        <end position="124"/>
    </location>
</feature>
<dbReference type="EMBL" id="LS974619">
    <property type="protein sequence ID" value="CAG7879475.1"/>
    <property type="molecule type" value="Genomic_DNA"/>
</dbReference>
<evidence type="ECO:0000313" key="2">
    <source>
        <dbReference type="EMBL" id="CAG7879475.1"/>
    </source>
</evidence>
<name>A0A3P6A2J7_BRACM</name>
<protein>
    <recommendedName>
        <fullName evidence="4">Prolamin-like domain-containing protein</fullName>
    </recommendedName>
</protein>
<accession>A0A3P6A2J7</accession>
<proteinExistence type="predicted"/>
<dbReference type="PANTHER" id="PTHR31181">
    <property type="entry name" value="EGG CELL-SECRETED PROTEIN 1.4"/>
    <property type="match status" value="1"/>
</dbReference>
<dbReference type="PANTHER" id="PTHR31181:SF71">
    <property type="entry name" value="PROLAMIN-LIKE DOMAIN-CONTAINING PROTEIN"/>
    <property type="match status" value="1"/>
</dbReference>
<gene>
    <name evidence="3" type="ORF">BRAA03T10149Z</name>
    <name evidence="2" type="ORF">BRAPAZ1V2_A03P08180.2</name>
</gene>
<keyword evidence="1" id="KW-0732">Signal</keyword>
<dbReference type="PROSITE" id="PS51257">
    <property type="entry name" value="PROKAR_LIPOPROTEIN"/>
    <property type="match status" value="1"/>
</dbReference>
<feature type="signal peptide" evidence="1">
    <location>
        <begin position="1"/>
        <end position="19"/>
    </location>
</feature>